<dbReference type="eggNOG" id="ENOG502SS2X">
    <property type="taxonomic scope" value="Eukaryota"/>
</dbReference>
<feature type="transmembrane region" description="Helical" evidence="1">
    <location>
        <begin position="54"/>
        <end position="73"/>
    </location>
</feature>
<keyword evidence="1" id="KW-0812">Transmembrane</keyword>
<evidence type="ECO:0000256" key="1">
    <source>
        <dbReference type="SAM" id="Phobius"/>
    </source>
</evidence>
<sequence length="216" mass="24438">MIVPIVLEIMDADTEPGASTTGPILLEALLQTLCQGVLFAQAVRYWDSRIEDTLRLKAFVGTLVVLSMLQTALEIYKVWFVTILDHPWSASPLKWTDILLNGVIVVLCETYLVRRCWMATNKKMWILIPLVALTLSIFIVNVFLAIEVGKATGDVTVEDVRRFSLIMDYAPQFEFMQPLRARTRNMPSAKFAFSYWIFGSLALDSIVTTICKYGYA</sequence>
<dbReference type="EMBL" id="KB469297">
    <property type="protein sequence ID" value="EPQ59122.1"/>
    <property type="molecule type" value="Genomic_DNA"/>
</dbReference>
<keyword evidence="1" id="KW-1133">Transmembrane helix</keyword>
<proteinExistence type="predicted"/>
<feature type="transmembrane region" description="Helical" evidence="1">
    <location>
        <begin position="93"/>
        <end position="113"/>
    </location>
</feature>
<keyword evidence="3" id="KW-1185">Reference proteome</keyword>
<gene>
    <name evidence="2" type="ORF">GLOTRDRAFT_125432</name>
</gene>
<dbReference type="HOGENOM" id="CLU_1277732_0_0_1"/>
<feature type="transmembrane region" description="Helical" evidence="1">
    <location>
        <begin position="125"/>
        <end position="146"/>
    </location>
</feature>
<evidence type="ECO:0000313" key="3">
    <source>
        <dbReference type="Proteomes" id="UP000030669"/>
    </source>
</evidence>
<feature type="transmembrane region" description="Helical" evidence="1">
    <location>
        <begin position="193"/>
        <end position="215"/>
    </location>
</feature>
<accession>S7QIL4</accession>
<organism evidence="2 3">
    <name type="scientific">Gloeophyllum trabeum (strain ATCC 11539 / FP-39264 / Madison 617)</name>
    <name type="common">Brown rot fungus</name>
    <dbReference type="NCBI Taxonomy" id="670483"/>
    <lineage>
        <taxon>Eukaryota</taxon>
        <taxon>Fungi</taxon>
        <taxon>Dikarya</taxon>
        <taxon>Basidiomycota</taxon>
        <taxon>Agaricomycotina</taxon>
        <taxon>Agaricomycetes</taxon>
        <taxon>Gloeophyllales</taxon>
        <taxon>Gloeophyllaceae</taxon>
        <taxon>Gloeophyllum</taxon>
    </lineage>
</organism>
<dbReference type="Proteomes" id="UP000030669">
    <property type="component" value="Unassembled WGS sequence"/>
</dbReference>
<dbReference type="STRING" id="670483.S7QIL4"/>
<reference evidence="2 3" key="1">
    <citation type="journal article" date="2012" name="Science">
        <title>The Paleozoic origin of enzymatic lignin decomposition reconstructed from 31 fungal genomes.</title>
        <authorList>
            <person name="Floudas D."/>
            <person name="Binder M."/>
            <person name="Riley R."/>
            <person name="Barry K."/>
            <person name="Blanchette R.A."/>
            <person name="Henrissat B."/>
            <person name="Martinez A.T."/>
            <person name="Otillar R."/>
            <person name="Spatafora J.W."/>
            <person name="Yadav J.S."/>
            <person name="Aerts A."/>
            <person name="Benoit I."/>
            <person name="Boyd A."/>
            <person name="Carlson A."/>
            <person name="Copeland A."/>
            <person name="Coutinho P.M."/>
            <person name="de Vries R.P."/>
            <person name="Ferreira P."/>
            <person name="Findley K."/>
            <person name="Foster B."/>
            <person name="Gaskell J."/>
            <person name="Glotzer D."/>
            <person name="Gorecki P."/>
            <person name="Heitman J."/>
            <person name="Hesse C."/>
            <person name="Hori C."/>
            <person name="Igarashi K."/>
            <person name="Jurgens J.A."/>
            <person name="Kallen N."/>
            <person name="Kersten P."/>
            <person name="Kohler A."/>
            <person name="Kuees U."/>
            <person name="Kumar T.K.A."/>
            <person name="Kuo A."/>
            <person name="LaButti K."/>
            <person name="Larrondo L.F."/>
            <person name="Lindquist E."/>
            <person name="Ling A."/>
            <person name="Lombard V."/>
            <person name="Lucas S."/>
            <person name="Lundell T."/>
            <person name="Martin R."/>
            <person name="McLaughlin D.J."/>
            <person name="Morgenstern I."/>
            <person name="Morin E."/>
            <person name="Murat C."/>
            <person name="Nagy L.G."/>
            <person name="Nolan M."/>
            <person name="Ohm R.A."/>
            <person name="Patyshakuliyeva A."/>
            <person name="Rokas A."/>
            <person name="Ruiz-Duenas F.J."/>
            <person name="Sabat G."/>
            <person name="Salamov A."/>
            <person name="Samejima M."/>
            <person name="Schmutz J."/>
            <person name="Slot J.C."/>
            <person name="St John F."/>
            <person name="Stenlid J."/>
            <person name="Sun H."/>
            <person name="Sun S."/>
            <person name="Syed K."/>
            <person name="Tsang A."/>
            <person name="Wiebenga A."/>
            <person name="Young D."/>
            <person name="Pisabarro A."/>
            <person name="Eastwood D.C."/>
            <person name="Martin F."/>
            <person name="Cullen D."/>
            <person name="Grigoriev I.V."/>
            <person name="Hibbett D.S."/>
        </authorList>
    </citation>
    <scope>NUCLEOTIDE SEQUENCE [LARGE SCALE GENOMIC DNA]</scope>
    <source>
        <strain evidence="2 3">ATCC 11539</strain>
    </source>
</reference>
<dbReference type="RefSeq" id="XP_007862193.1">
    <property type="nucleotide sequence ID" value="XM_007864002.1"/>
</dbReference>
<dbReference type="OrthoDB" id="3251949at2759"/>
<name>S7QIL4_GLOTA</name>
<keyword evidence="1" id="KW-0472">Membrane</keyword>
<dbReference type="GeneID" id="19301243"/>
<dbReference type="KEGG" id="gtr:GLOTRDRAFT_125432"/>
<protein>
    <submittedName>
        <fullName evidence="2">Uncharacterized protein</fullName>
    </submittedName>
</protein>
<evidence type="ECO:0000313" key="2">
    <source>
        <dbReference type="EMBL" id="EPQ59122.1"/>
    </source>
</evidence>
<dbReference type="AlphaFoldDB" id="S7QIL4"/>